<dbReference type="EMBL" id="JAOPHQ010004837">
    <property type="protein sequence ID" value="KAK0138037.1"/>
    <property type="molecule type" value="Genomic_DNA"/>
</dbReference>
<dbReference type="Proteomes" id="UP001174136">
    <property type="component" value="Unassembled WGS sequence"/>
</dbReference>
<evidence type="ECO:0000256" key="1">
    <source>
        <dbReference type="SAM" id="MobiDB-lite"/>
    </source>
</evidence>
<feature type="compositionally biased region" description="Polar residues" evidence="1">
    <location>
        <begin position="352"/>
        <end position="372"/>
    </location>
</feature>
<dbReference type="AlphaFoldDB" id="A0AA47NVX3"/>
<keyword evidence="3" id="KW-1185">Reference proteome</keyword>
<organism evidence="2 3">
    <name type="scientific">Merluccius polli</name>
    <name type="common">Benguela hake</name>
    <name type="synonym">Merluccius cadenati</name>
    <dbReference type="NCBI Taxonomy" id="89951"/>
    <lineage>
        <taxon>Eukaryota</taxon>
        <taxon>Metazoa</taxon>
        <taxon>Chordata</taxon>
        <taxon>Craniata</taxon>
        <taxon>Vertebrata</taxon>
        <taxon>Euteleostomi</taxon>
        <taxon>Actinopterygii</taxon>
        <taxon>Neopterygii</taxon>
        <taxon>Teleostei</taxon>
        <taxon>Neoteleostei</taxon>
        <taxon>Acanthomorphata</taxon>
        <taxon>Zeiogadaria</taxon>
        <taxon>Gadariae</taxon>
        <taxon>Gadiformes</taxon>
        <taxon>Gadoidei</taxon>
        <taxon>Merlucciidae</taxon>
        <taxon>Merluccius</taxon>
    </lineage>
</organism>
<evidence type="ECO:0000313" key="3">
    <source>
        <dbReference type="Proteomes" id="UP001174136"/>
    </source>
</evidence>
<evidence type="ECO:0000313" key="2">
    <source>
        <dbReference type="EMBL" id="KAK0138037.1"/>
    </source>
</evidence>
<comment type="caution">
    <text evidence="2">The sequence shown here is derived from an EMBL/GenBank/DDBJ whole genome shotgun (WGS) entry which is preliminary data.</text>
</comment>
<feature type="region of interest" description="Disordered" evidence="1">
    <location>
        <begin position="337"/>
        <end position="407"/>
    </location>
</feature>
<gene>
    <name evidence="2" type="ORF">N1851_025765</name>
</gene>
<sequence length="407" mass="46041">MSDTLDLEELAETLSEKLWLLQLNQLQKVCVEIKIQSETVATRRALIRLITESMDSVIDDEEQDVAAHHLRTLMKQVDQMIGNSENTDDEENTESTAQTSQKTAEEISLAEKYSQLQLSSQALQDEVRWLSERLNSASPSQASVTQNVMPTTVNRLPEVTIRRDFKICGQIGEKGQKEKLSYTNLMHQIDRGLMRGHSEAEVMEAVIKSISPGLSLRDMLEIKRDLTLPQLKAILKGHFKEDSSTGLYHRLVNITQDSRESPQNFLFRAIELKERLLLASSDVGSDEQYSAELIQKKFLRSLSTGLLSDHIKFQLKPYLDDLKLTDEILIDRMNEAASVESERQSKQRKNTSSKVTKVNEMQTEMQTSQQGQCAAEARVGVQEQSAEVLKPKNRKSPAVASSRLRPL</sequence>
<protein>
    <submittedName>
        <fullName evidence="2">Uncharacterized protein</fullName>
    </submittedName>
</protein>
<name>A0AA47NVX3_MERPO</name>
<reference evidence="2" key="1">
    <citation type="journal article" date="2023" name="Front. Mar. Sci.">
        <title>A new Merluccius polli reference genome to investigate the effects of global change in West African waters.</title>
        <authorList>
            <person name="Mateo J.L."/>
            <person name="Blanco-Fernandez C."/>
            <person name="Garcia-Vazquez E."/>
            <person name="Machado-Schiaffino G."/>
        </authorList>
    </citation>
    <scope>NUCLEOTIDE SEQUENCE</scope>
    <source>
        <strain evidence="2">C29</strain>
        <tissue evidence="2">Fin</tissue>
    </source>
</reference>
<proteinExistence type="predicted"/>
<feature type="region of interest" description="Disordered" evidence="1">
    <location>
        <begin position="83"/>
        <end position="103"/>
    </location>
</feature>
<accession>A0AA47NVX3</accession>